<evidence type="ECO:0000313" key="2">
    <source>
        <dbReference type="EMBL" id="GFS09616.1"/>
    </source>
</evidence>
<dbReference type="GO" id="GO:0001578">
    <property type="term" value="P:microtubule bundle formation"/>
    <property type="evidence" value="ECO:0007669"/>
    <property type="project" value="TreeGrafter"/>
</dbReference>
<dbReference type="Pfam" id="PF05517">
    <property type="entry name" value="p25-alpha"/>
    <property type="match status" value="1"/>
</dbReference>
<dbReference type="AlphaFoldDB" id="A0AAV4IEA4"/>
<feature type="compositionally biased region" description="Low complexity" evidence="1">
    <location>
        <begin position="186"/>
        <end position="195"/>
    </location>
</feature>
<dbReference type="PANTHER" id="PTHR12932:SF9">
    <property type="entry name" value="TUBULIN POLYMERIZATION-PROMOTING PROTEIN HOMOLOG"/>
    <property type="match status" value="1"/>
</dbReference>
<dbReference type="GO" id="GO:0032273">
    <property type="term" value="P:positive regulation of protein polymerization"/>
    <property type="evidence" value="ECO:0007669"/>
    <property type="project" value="TreeGrafter"/>
</dbReference>
<protein>
    <submittedName>
        <fullName evidence="2">Tubulin polymerization-promoting protein</fullName>
    </submittedName>
</protein>
<dbReference type="PANTHER" id="PTHR12932">
    <property type="entry name" value="P25 ALPHA-RELATED"/>
    <property type="match status" value="1"/>
</dbReference>
<organism evidence="2 3">
    <name type="scientific">Elysia marginata</name>
    <dbReference type="NCBI Taxonomy" id="1093978"/>
    <lineage>
        <taxon>Eukaryota</taxon>
        <taxon>Metazoa</taxon>
        <taxon>Spiralia</taxon>
        <taxon>Lophotrochozoa</taxon>
        <taxon>Mollusca</taxon>
        <taxon>Gastropoda</taxon>
        <taxon>Heterobranchia</taxon>
        <taxon>Euthyneura</taxon>
        <taxon>Panpulmonata</taxon>
        <taxon>Sacoglossa</taxon>
        <taxon>Placobranchoidea</taxon>
        <taxon>Plakobranchidae</taxon>
        <taxon>Elysia</taxon>
    </lineage>
</organism>
<dbReference type="GO" id="GO:0005874">
    <property type="term" value="C:microtubule"/>
    <property type="evidence" value="ECO:0007669"/>
    <property type="project" value="TreeGrafter"/>
</dbReference>
<accession>A0AAV4IEA4</accession>
<dbReference type="GO" id="GO:0015631">
    <property type="term" value="F:tubulin binding"/>
    <property type="evidence" value="ECO:0007669"/>
    <property type="project" value="InterPro"/>
</dbReference>
<keyword evidence="3" id="KW-1185">Reference proteome</keyword>
<dbReference type="InterPro" id="IPR008907">
    <property type="entry name" value="TPP/p25"/>
</dbReference>
<dbReference type="EMBL" id="BMAT01006297">
    <property type="protein sequence ID" value="GFS09616.1"/>
    <property type="molecule type" value="Genomic_DNA"/>
</dbReference>
<comment type="caution">
    <text evidence="2">The sequence shown here is derived from an EMBL/GenBank/DDBJ whole genome shotgun (WGS) entry which is preliminary data.</text>
</comment>
<proteinExistence type="predicted"/>
<gene>
    <name evidence="2" type="ORF">ElyMa_003041100</name>
</gene>
<evidence type="ECO:0000313" key="3">
    <source>
        <dbReference type="Proteomes" id="UP000762676"/>
    </source>
</evidence>
<reference evidence="2 3" key="1">
    <citation type="journal article" date="2021" name="Elife">
        <title>Chloroplast acquisition without the gene transfer in kleptoplastic sea slugs, Plakobranchus ocellatus.</title>
        <authorList>
            <person name="Maeda T."/>
            <person name="Takahashi S."/>
            <person name="Yoshida T."/>
            <person name="Shimamura S."/>
            <person name="Takaki Y."/>
            <person name="Nagai Y."/>
            <person name="Toyoda A."/>
            <person name="Suzuki Y."/>
            <person name="Arimoto A."/>
            <person name="Ishii H."/>
            <person name="Satoh N."/>
            <person name="Nishiyama T."/>
            <person name="Hasebe M."/>
            <person name="Maruyama T."/>
            <person name="Minagawa J."/>
            <person name="Obokata J."/>
            <person name="Shigenobu S."/>
        </authorList>
    </citation>
    <scope>NUCLEOTIDE SEQUENCE [LARGE SCALE GENOMIC DNA]</scope>
</reference>
<evidence type="ECO:0000256" key="1">
    <source>
        <dbReference type="SAM" id="MobiDB-lite"/>
    </source>
</evidence>
<dbReference type="Proteomes" id="UP000762676">
    <property type="component" value="Unassembled WGS sequence"/>
</dbReference>
<name>A0AAV4IEA4_9GAST</name>
<dbReference type="GO" id="GO:0046785">
    <property type="term" value="P:microtubule polymerization"/>
    <property type="evidence" value="ECO:0007669"/>
    <property type="project" value="InterPro"/>
</dbReference>
<feature type="region of interest" description="Disordered" evidence="1">
    <location>
        <begin position="178"/>
        <end position="201"/>
    </location>
</feature>
<sequence>MDADQKKRMAQTFKHYVEVSSVGQSLTEPAKKEIKDKGMNKMLKECCGDAVAKASEAQVFPRLCDRKTKKLHLDTFMGEFVPELAATVIQNKKKLSKRPDSADPEVVTLAAELRQKICDKADAKPKEMKVDAVTARLTDTKSYTGTHKERFDTSGKGKGIAGRKDLVDDAGYVTGYKHQGTYDQDGASPAASAAGASGGQS</sequence>